<name>A0A8R1TY79_ONCVO</name>
<organism evidence="1 2">
    <name type="scientific">Onchocerca volvulus</name>
    <dbReference type="NCBI Taxonomy" id="6282"/>
    <lineage>
        <taxon>Eukaryota</taxon>
        <taxon>Metazoa</taxon>
        <taxon>Ecdysozoa</taxon>
        <taxon>Nematoda</taxon>
        <taxon>Chromadorea</taxon>
        <taxon>Rhabditida</taxon>
        <taxon>Spirurina</taxon>
        <taxon>Spiruromorpha</taxon>
        <taxon>Filarioidea</taxon>
        <taxon>Onchocercidae</taxon>
        <taxon>Onchocerca</taxon>
    </lineage>
</organism>
<dbReference type="AlphaFoldDB" id="A0A8R1TY79"/>
<dbReference type="EnsemblMetazoa" id="OVOC6927.1">
    <property type="protein sequence ID" value="OVOC6927.1"/>
    <property type="gene ID" value="WBGene00243736"/>
</dbReference>
<evidence type="ECO:0000313" key="2">
    <source>
        <dbReference type="Proteomes" id="UP000024404"/>
    </source>
</evidence>
<dbReference type="Proteomes" id="UP000024404">
    <property type="component" value="Unassembled WGS sequence"/>
</dbReference>
<reference evidence="1" key="2">
    <citation type="submission" date="2022-06" db="UniProtKB">
        <authorList>
            <consortium name="EnsemblMetazoa"/>
        </authorList>
    </citation>
    <scope>IDENTIFICATION</scope>
</reference>
<dbReference type="EMBL" id="CMVM020000181">
    <property type="status" value="NOT_ANNOTATED_CDS"/>
    <property type="molecule type" value="Genomic_DNA"/>
</dbReference>
<sequence>MKTFWANAFAVGRVATVQEFHLSHSDTNASVRPS</sequence>
<reference evidence="2" key="1">
    <citation type="submission" date="2013-10" db="EMBL/GenBank/DDBJ databases">
        <title>Genome sequencing of Onchocerca volvulus.</title>
        <authorList>
            <person name="Cotton J."/>
            <person name="Tsai J."/>
            <person name="Stanley E."/>
            <person name="Tracey A."/>
            <person name="Holroyd N."/>
            <person name="Lustigman S."/>
            <person name="Berriman M."/>
        </authorList>
    </citation>
    <scope>NUCLEOTIDE SEQUENCE</scope>
</reference>
<keyword evidence="2" id="KW-1185">Reference proteome</keyword>
<accession>A0A8R1TY79</accession>
<evidence type="ECO:0000313" key="1">
    <source>
        <dbReference type="EnsemblMetazoa" id="OVOC6927.1"/>
    </source>
</evidence>
<proteinExistence type="predicted"/>
<protein>
    <submittedName>
        <fullName evidence="1">Uncharacterized protein</fullName>
    </submittedName>
</protein>